<dbReference type="InterPro" id="IPR014710">
    <property type="entry name" value="RmlC-like_jellyroll"/>
</dbReference>
<protein>
    <recommendedName>
        <fullName evidence="2">Cupin type-2 domain-containing protein</fullName>
    </recommendedName>
</protein>
<evidence type="ECO:0000256" key="1">
    <source>
        <dbReference type="ARBA" id="ARBA00022723"/>
    </source>
</evidence>
<dbReference type="PANTHER" id="PTHR35848:SF6">
    <property type="entry name" value="CUPIN TYPE-2 DOMAIN-CONTAINING PROTEIN"/>
    <property type="match status" value="1"/>
</dbReference>
<dbReference type="Pfam" id="PF07883">
    <property type="entry name" value="Cupin_2"/>
    <property type="match status" value="1"/>
</dbReference>
<dbReference type="Gene3D" id="2.60.120.10">
    <property type="entry name" value="Jelly Rolls"/>
    <property type="match status" value="1"/>
</dbReference>
<evidence type="ECO:0000313" key="3">
    <source>
        <dbReference type="EMBL" id="SVB40977.1"/>
    </source>
</evidence>
<feature type="domain" description="Cupin type-2" evidence="2">
    <location>
        <begin position="36"/>
        <end position="106"/>
    </location>
</feature>
<dbReference type="AlphaFoldDB" id="A0A382DTT2"/>
<organism evidence="3">
    <name type="scientific">marine metagenome</name>
    <dbReference type="NCBI Taxonomy" id="408172"/>
    <lineage>
        <taxon>unclassified sequences</taxon>
        <taxon>metagenomes</taxon>
        <taxon>ecological metagenomes</taxon>
    </lineage>
</organism>
<gene>
    <name evidence="3" type="ORF">METZ01_LOCUS193831</name>
</gene>
<name>A0A382DTT2_9ZZZZ</name>
<feature type="non-terminal residue" evidence="3">
    <location>
        <position position="1"/>
    </location>
</feature>
<proteinExistence type="predicted"/>
<dbReference type="EMBL" id="UINC01040714">
    <property type="protein sequence ID" value="SVB40977.1"/>
    <property type="molecule type" value="Genomic_DNA"/>
</dbReference>
<accession>A0A382DTT2</accession>
<sequence length="157" mass="17433">NIRDQEWGERSHGERFQCGRIGLTKQKNNSGLGCAVFKVASGKRAFPRHAHLANDEAIYVLEGFGLLSVGEQELEMNAGDFVLIPRGVEYPHVMVNEGHENLVYLCFSTMNMPDVVHYPDSEKLGVLADKFWLKGQGPGTVGGFYAKKAVGYWDGEE</sequence>
<dbReference type="InterPro" id="IPR051610">
    <property type="entry name" value="GPI/OXD"/>
</dbReference>
<dbReference type="SUPFAM" id="SSF51182">
    <property type="entry name" value="RmlC-like cupins"/>
    <property type="match status" value="1"/>
</dbReference>
<dbReference type="GO" id="GO:0046872">
    <property type="term" value="F:metal ion binding"/>
    <property type="evidence" value="ECO:0007669"/>
    <property type="project" value="UniProtKB-KW"/>
</dbReference>
<reference evidence="3" key="1">
    <citation type="submission" date="2018-05" db="EMBL/GenBank/DDBJ databases">
        <authorList>
            <person name="Lanie J.A."/>
            <person name="Ng W.-L."/>
            <person name="Kazmierczak K.M."/>
            <person name="Andrzejewski T.M."/>
            <person name="Davidsen T.M."/>
            <person name="Wayne K.J."/>
            <person name="Tettelin H."/>
            <person name="Glass J.I."/>
            <person name="Rusch D."/>
            <person name="Podicherti R."/>
            <person name="Tsui H.-C.T."/>
            <person name="Winkler M.E."/>
        </authorList>
    </citation>
    <scope>NUCLEOTIDE SEQUENCE</scope>
</reference>
<dbReference type="InterPro" id="IPR011051">
    <property type="entry name" value="RmlC_Cupin_sf"/>
</dbReference>
<evidence type="ECO:0000259" key="2">
    <source>
        <dbReference type="Pfam" id="PF07883"/>
    </source>
</evidence>
<dbReference type="InterPro" id="IPR013096">
    <property type="entry name" value="Cupin_2"/>
</dbReference>
<dbReference type="PANTHER" id="PTHR35848">
    <property type="entry name" value="OXALATE-BINDING PROTEIN"/>
    <property type="match status" value="1"/>
</dbReference>
<keyword evidence="1" id="KW-0479">Metal-binding</keyword>